<sequence length="56" mass="6197">RIFDRFYRVNSDRSRHTGGSGLGLAIAQTIARAHRGSLTARSELGRGTTFLLRLPL</sequence>
<dbReference type="GO" id="GO:0005524">
    <property type="term" value="F:ATP binding"/>
    <property type="evidence" value="ECO:0007669"/>
    <property type="project" value="UniProtKB-KW"/>
</dbReference>
<dbReference type="SUPFAM" id="SSF55874">
    <property type="entry name" value="ATPase domain of HSP90 chaperone/DNA topoisomerase II/histidine kinase"/>
    <property type="match status" value="1"/>
</dbReference>
<dbReference type="InterPro" id="IPR003594">
    <property type="entry name" value="HATPase_dom"/>
</dbReference>
<evidence type="ECO:0000256" key="6">
    <source>
        <dbReference type="ARBA" id="ARBA00023012"/>
    </source>
</evidence>
<evidence type="ECO:0000259" key="7">
    <source>
        <dbReference type="PROSITE" id="PS50109"/>
    </source>
</evidence>
<keyword evidence="6" id="KW-0902">Two-component regulatory system</keyword>
<dbReference type="Gene3D" id="3.30.565.10">
    <property type="entry name" value="Histidine kinase-like ATPase, C-terminal domain"/>
    <property type="match status" value="1"/>
</dbReference>
<protein>
    <recommendedName>
        <fullName evidence="2">histidine kinase</fullName>
        <ecNumber evidence="2">2.7.13.3</ecNumber>
    </recommendedName>
</protein>
<dbReference type="Pfam" id="PF02518">
    <property type="entry name" value="HATPase_c"/>
    <property type="match status" value="1"/>
</dbReference>
<dbReference type="InterPro" id="IPR036890">
    <property type="entry name" value="HATPase_C_sf"/>
</dbReference>
<dbReference type="Proteomes" id="UP001384579">
    <property type="component" value="Unassembled WGS sequence"/>
</dbReference>
<evidence type="ECO:0000313" key="8">
    <source>
        <dbReference type="EMBL" id="MEK0186660.1"/>
    </source>
</evidence>
<dbReference type="InterPro" id="IPR050351">
    <property type="entry name" value="BphY/WalK/GraS-like"/>
</dbReference>
<evidence type="ECO:0000313" key="9">
    <source>
        <dbReference type="Proteomes" id="UP001384579"/>
    </source>
</evidence>
<evidence type="ECO:0000256" key="5">
    <source>
        <dbReference type="ARBA" id="ARBA00022777"/>
    </source>
</evidence>
<keyword evidence="8" id="KW-0067">ATP-binding</keyword>
<dbReference type="EC" id="2.7.13.3" evidence="2"/>
<evidence type="ECO:0000256" key="4">
    <source>
        <dbReference type="ARBA" id="ARBA00022679"/>
    </source>
</evidence>
<keyword evidence="5" id="KW-0418">Kinase</keyword>
<proteinExistence type="predicted"/>
<evidence type="ECO:0000256" key="2">
    <source>
        <dbReference type="ARBA" id="ARBA00012438"/>
    </source>
</evidence>
<comment type="catalytic activity">
    <reaction evidence="1">
        <text>ATP + protein L-histidine = ADP + protein N-phospho-L-histidine.</text>
        <dbReference type="EC" id="2.7.13.3"/>
    </reaction>
</comment>
<evidence type="ECO:0000256" key="1">
    <source>
        <dbReference type="ARBA" id="ARBA00000085"/>
    </source>
</evidence>
<evidence type="ECO:0000256" key="3">
    <source>
        <dbReference type="ARBA" id="ARBA00022553"/>
    </source>
</evidence>
<comment type="caution">
    <text evidence="8">The sequence shown here is derived from an EMBL/GenBank/DDBJ whole genome shotgun (WGS) entry which is preliminary data.</text>
</comment>
<keyword evidence="9" id="KW-1185">Reference proteome</keyword>
<accession>A0ABU8YQF1</accession>
<feature type="domain" description="Histidine kinase" evidence="7">
    <location>
        <begin position="1"/>
        <end position="56"/>
    </location>
</feature>
<keyword evidence="3" id="KW-0597">Phosphoprotein</keyword>
<keyword evidence="4" id="KW-0808">Transferase</keyword>
<dbReference type="RefSeq" id="WP_340541665.1">
    <property type="nucleotide sequence ID" value="NZ_JBBLXS010000243.1"/>
</dbReference>
<organism evidence="8 9">
    <name type="scientific">Microcoleus anatoxicus PTRS2</name>
    <dbReference type="NCBI Taxonomy" id="2705321"/>
    <lineage>
        <taxon>Bacteria</taxon>
        <taxon>Bacillati</taxon>
        <taxon>Cyanobacteriota</taxon>
        <taxon>Cyanophyceae</taxon>
        <taxon>Oscillatoriophycideae</taxon>
        <taxon>Oscillatoriales</taxon>
        <taxon>Microcoleaceae</taxon>
        <taxon>Microcoleus</taxon>
        <taxon>Microcoleus anatoxicus</taxon>
    </lineage>
</organism>
<dbReference type="PRINTS" id="PR00344">
    <property type="entry name" value="BCTRLSENSOR"/>
</dbReference>
<dbReference type="EMBL" id="JBBLXS010000243">
    <property type="protein sequence ID" value="MEK0186660.1"/>
    <property type="molecule type" value="Genomic_DNA"/>
</dbReference>
<gene>
    <name evidence="8" type="ORF">WMG39_17640</name>
</gene>
<dbReference type="PANTHER" id="PTHR45453">
    <property type="entry name" value="PHOSPHATE REGULON SENSOR PROTEIN PHOR"/>
    <property type="match status" value="1"/>
</dbReference>
<dbReference type="InterPro" id="IPR005467">
    <property type="entry name" value="His_kinase_dom"/>
</dbReference>
<dbReference type="InterPro" id="IPR004358">
    <property type="entry name" value="Sig_transdc_His_kin-like_C"/>
</dbReference>
<dbReference type="PROSITE" id="PS50109">
    <property type="entry name" value="HIS_KIN"/>
    <property type="match status" value="1"/>
</dbReference>
<name>A0ABU8YQF1_9CYAN</name>
<reference evidence="8 9" key="1">
    <citation type="journal article" date="2020" name="Harmful Algae">
        <title>Molecular and morphological characterization of a novel dihydroanatoxin-a producing Microcoleus species (cyanobacteria) from the Russian River, California, USA.</title>
        <authorList>
            <person name="Conklin K.Y."/>
            <person name="Stancheva R."/>
            <person name="Otten T.G."/>
            <person name="Fadness R."/>
            <person name="Boyer G.L."/>
            <person name="Read B."/>
            <person name="Zhang X."/>
            <person name="Sheath R.G."/>
        </authorList>
    </citation>
    <scope>NUCLEOTIDE SEQUENCE [LARGE SCALE GENOMIC DNA]</scope>
    <source>
        <strain evidence="8 9">PTRS2</strain>
    </source>
</reference>
<feature type="non-terminal residue" evidence="8">
    <location>
        <position position="1"/>
    </location>
</feature>
<keyword evidence="8" id="KW-0547">Nucleotide-binding</keyword>
<dbReference type="PANTHER" id="PTHR45453:SF1">
    <property type="entry name" value="PHOSPHATE REGULON SENSOR PROTEIN PHOR"/>
    <property type="match status" value="1"/>
</dbReference>